<keyword evidence="6" id="KW-0832">Ubl conjugation</keyword>
<dbReference type="EMBL" id="CAMGYJ010000010">
    <property type="protein sequence ID" value="CAI0553925.1"/>
    <property type="molecule type" value="Genomic_DNA"/>
</dbReference>
<proteinExistence type="predicted"/>
<sequence length="468" mass="52377">MATLDSRSPGRDPPPIDGNIGVQTPKISVYEQTREERIRANLERMQKLGLKELSLNLNPLSRTKPKQQRKSYTKFSERPELSSPRRRSSRSIKFHPFSSFFPLPPSYSEGRKSKRDVLDDDEGANRSAGGSKPEVYTEEQVKRLGGTERTWTLFVDGYGKDGRRIYDPINGKTCHQCRQKTLGHRTHCSSCQRVQGQFCGDCLYMRYGEHVLEALEDPNWICPVCRGICNCSFCRQAKGFAPTGIMYRKISSLGYKSVAHYLMQAQRPETNVVANTSSAPLSEESAKRSIAFSDTEEAAPEEPCEIEHQQDTPAKQPHSEELKPGSETPVLNSEIKRLVWMEGEVDCDYSKFISATPPKSEGRIENKLKYEEKDEMVTDLEAGQRRPSRRLDVSDDHYEVEITMVMEGKASGGTMMDQAAAPSPNSIGGRLRRRSGLGPSGGITINQAAAPSPDSIGARLRQRRRLGA</sequence>
<feature type="region of interest" description="Disordered" evidence="10">
    <location>
        <begin position="421"/>
        <end position="468"/>
    </location>
</feature>
<feature type="compositionally biased region" description="Acidic residues" evidence="10">
    <location>
        <begin position="294"/>
        <end position="304"/>
    </location>
</feature>
<evidence type="ECO:0000256" key="1">
    <source>
        <dbReference type="ARBA" id="ARBA00004123"/>
    </source>
</evidence>
<organism evidence="12 13">
    <name type="scientific">Linum tenue</name>
    <dbReference type="NCBI Taxonomy" id="586396"/>
    <lineage>
        <taxon>Eukaryota</taxon>
        <taxon>Viridiplantae</taxon>
        <taxon>Streptophyta</taxon>
        <taxon>Embryophyta</taxon>
        <taxon>Tracheophyta</taxon>
        <taxon>Spermatophyta</taxon>
        <taxon>Magnoliopsida</taxon>
        <taxon>eudicotyledons</taxon>
        <taxon>Gunneridae</taxon>
        <taxon>Pentapetalae</taxon>
        <taxon>rosids</taxon>
        <taxon>fabids</taxon>
        <taxon>Malpighiales</taxon>
        <taxon>Linaceae</taxon>
        <taxon>Linum</taxon>
    </lineage>
</organism>
<name>A0AAV0R971_9ROSI</name>
<dbReference type="Proteomes" id="UP001154282">
    <property type="component" value="Unassembled WGS sequence"/>
</dbReference>
<keyword evidence="5" id="KW-0597">Phosphoprotein</keyword>
<dbReference type="GO" id="GO:0006355">
    <property type="term" value="P:regulation of DNA-templated transcription"/>
    <property type="evidence" value="ECO:0007669"/>
    <property type="project" value="InterPro"/>
</dbReference>
<comment type="subcellular location">
    <subcellularLocation>
        <location evidence="2">Cytoplasm</location>
    </subcellularLocation>
    <subcellularLocation>
        <location evidence="1">Nucleus</location>
    </subcellularLocation>
</comment>
<feature type="domain" description="Zinc-finger" evidence="11">
    <location>
        <begin position="166"/>
        <end position="262"/>
    </location>
</feature>
<keyword evidence="9" id="KW-0539">Nucleus</keyword>
<evidence type="ECO:0000256" key="5">
    <source>
        <dbReference type="ARBA" id="ARBA00022553"/>
    </source>
</evidence>
<evidence type="ECO:0000313" key="13">
    <source>
        <dbReference type="Proteomes" id="UP001154282"/>
    </source>
</evidence>
<evidence type="ECO:0000256" key="3">
    <source>
        <dbReference type="ARBA" id="ARBA00022490"/>
    </source>
</evidence>
<dbReference type="Pfam" id="PF10497">
    <property type="entry name" value="zf-4CXXC_R1"/>
    <property type="match status" value="1"/>
</dbReference>
<dbReference type="InterPro" id="IPR040221">
    <property type="entry name" value="CDCA7/CDA7L"/>
</dbReference>
<comment type="caution">
    <text evidence="12">The sequence shown here is derived from an EMBL/GenBank/DDBJ whole genome shotgun (WGS) entry which is preliminary data.</text>
</comment>
<evidence type="ECO:0000256" key="4">
    <source>
        <dbReference type="ARBA" id="ARBA00022499"/>
    </source>
</evidence>
<evidence type="ECO:0000256" key="8">
    <source>
        <dbReference type="ARBA" id="ARBA00023163"/>
    </source>
</evidence>
<accession>A0AAV0R971</accession>
<dbReference type="PANTHER" id="PTHR31169">
    <property type="entry name" value="OS05G0300700 PROTEIN"/>
    <property type="match status" value="1"/>
</dbReference>
<keyword evidence="8" id="KW-0804">Transcription</keyword>
<feature type="region of interest" description="Disordered" evidence="10">
    <location>
        <begin position="273"/>
        <end position="329"/>
    </location>
</feature>
<feature type="compositionally biased region" description="Basic residues" evidence="10">
    <location>
        <begin position="63"/>
        <end position="72"/>
    </location>
</feature>
<evidence type="ECO:0000256" key="6">
    <source>
        <dbReference type="ARBA" id="ARBA00022843"/>
    </source>
</evidence>
<keyword evidence="4" id="KW-1017">Isopeptide bond</keyword>
<evidence type="ECO:0000256" key="9">
    <source>
        <dbReference type="ARBA" id="ARBA00023242"/>
    </source>
</evidence>
<keyword evidence="3" id="KW-0963">Cytoplasm</keyword>
<dbReference type="GO" id="GO:0005634">
    <property type="term" value="C:nucleus"/>
    <property type="evidence" value="ECO:0007669"/>
    <property type="project" value="UniProtKB-SubCell"/>
</dbReference>
<dbReference type="CDD" id="cd00065">
    <property type="entry name" value="FYVE_like_SF"/>
    <property type="match status" value="1"/>
</dbReference>
<dbReference type="AlphaFoldDB" id="A0AAV0R971"/>
<gene>
    <name evidence="12" type="ORF">LITE_LOCUS47004</name>
</gene>
<dbReference type="InterPro" id="IPR018866">
    <property type="entry name" value="Znf-4CXXC_R1"/>
</dbReference>
<keyword evidence="13" id="KW-1185">Reference proteome</keyword>
<evidence type="ECO:0000259" key="11">
    <source>
        <dbReference type="Pfam" id="PF10497"/>
    </source>
</evidence>
<protein>
    <recommendedName>
        <fullName evidence="11">Zinc-finger domain-containing protein</fullName>
    </recommendedName>
</protein>
<evidence type="ECO:0000256" key="10">
    <source>
        <dbReference type="SAM" id="MobiDB-lite"/>
    </source>
</evidence>
<keyword evidence="7" id="KW-0805">Transcription regulation</keyword>
<evidence type="ECO:0000256" key="7">
    <source>
        <dbReference type="ARBA" id="ARBA00023015"/>
    </source>
</evidence>
<reference evidence="12" key="1">
    <citation type="submission" date="2022-08" db="EMBL/GenBank/DDBJ databases">
        <authorList>
            <person name="Gutierrez-Valencia J."/>
        </authorList>
    </citation>
    <scope>NUCLEOTIDE SEQUENCE</scope>
</reference>
<evidence type="ECO:0000256" key="2">
    <source>
        <dbReference type="ARBA" id="ARBA00004496"/>
    </source>
</evidence>
<dbReference type="PANTHER" id="PTHR31169:SF23">
    <property type="entry name" value="OS03G0572250 PROTEIN"/>
    <property type="match status" value="1"/>
</dbReference>
<evidence type="ECO:0000313" key="12">
    <source>
        <dbReference type="EMBL" id="CAI0553925.1"/>
    </source>
</evidence>
<feature type="compositionally biased region" description="Basic residues" evidence="10">
    <location>
        <begin position="84"/>
        <end position="93"/>
    </location>
</feature>
<dbReference type="GO" id="GO:0005737">
    <property type="term" value="C:cytoplasm"/>
    <property type="evidence" value="ECO:0007669"/>
    <property type="project" value="UniProtKB-SubCell"/>
</dbReference>
<feature type="region of interest" description="Disordered" evidence="10">
    <location>
        <begin position="1"/>
        <end position="28"/>
    </location>
</feature>
<feature type="region of interest" description="Disordered" evidence="10">
    <location>
        <begin position="56"/>
        <end position="139"/>
    </location>
</feature>